<dbReference type="GO" id="GO:0016757">
    <property type="term" value="F:glycosyltransferase activity"/>
    <property type="evidence" value="ECO:0007669"/>
    <property type="project" value="InterPro"/>
</dbReference>
<name>A0A3E1YD60_9BACT</name>
<dbReference type="EMBL" id="QPMM01000003">
    <property type="protein sequence ID" value="RFS23954.1"/>
    <property type="molecule type" value="Genomic_DNA"/>
</dbReference>
<keyword evidence="3" id="KW-0808">Transferase</keyword>
<keyword evidence="4" id="KW-1185">Reference proteome</keyword>
<feature type="domain" description="Glycosyltransferase subfamily 4-like N-terminal" evidence="2">
    <location>
        <begin position="13"/>
        <end position="171"/>
    </location>
</feature>
<dbReference type="Pfam" id="PF00534">
    <property type="entry name" value="Glycos_transf_1"/>
    <property type="match status" value="1"/>
</dbReference>
<comment type="caution">
    <text evidence="3">The sequence shown here is derived from an EMBL/GenBank/DDBJ whole genome shotgun (WGS) entry which is preliminary data.</text>
</comment>
<sequence length="356" mass="40585">MKNVLFFCSITSIGGAETNIIKLIKELTTKGYKVHLASLQNTGPMLDHCASDLISFTEIGLYYKTPKKSYNLYKQLLLKNKIDIVFNFGLRVELFSRTVSKSINPNIKVISNIRSTDDWRKFYHIWLDRITSKNVDKWVSNSEAGRQITITREKYPASKIEVIYNYIEVSRRQSNSPMRSDRISIGILANIKALKGYFDLIKVSKRLVEQGVPHKFICAGVDYTNGDFEKAISDMGVANNFELKGYIKDKDTFFEEIDIFILPSYLEGLPTCLLEAMAFSKPVICTNVGGNQELVHDKVNGFVHAPGDIKGFTNSITQLIDDPLLRDKFIDNGHKFIHERFEKSKCLAQWIAVIEE</sequence>
<evidence type="ECO:0000313" key="4">
    <source>
        <dbReference type="Proteomes" id="UP000260644"/>
    </source>
</evidence>
<evidence type="ECO:0000259" key="2">
    <source>
        <dbReference type="Pfam" id="PF13439"/>
    </source>
</evidence>
<dbReference type="PANTHER" id="PTHR12526">
    <property type="entry name" value="GLYCOSYLTRANSFERASE"/>
    <property type="match status" value="1"/>
</dbReference>
<feature type="domain" description="Glycosyl transferase family 1" evidence="1">
    <location>
        <begin position="179"/>
        <end position="335"/>
    </location>
</feature>
<dbReference type="OrthoDB" id="7560678at2"/>
<evidence type="ECO:0000259" key="1">
    <source>
        <dbReference type="Pfam" id="PF00534"/>
    </source>
</evidence>
<reference evidence="3 4" key="1">
    <citation type="submission" date="2018-07" db="EMBL/GenBank/DDBJ databases">
        <title>Chitinophaga K2CV101002-2 sp. nov., isolated from a monsoon evergreen broad-leaved forest soil.</title>
        <authorList>
            <person name="Lv Y."/>
        </authorList>
    </citation>
    <scope>NUCLEOTIDE SEQUENCE [LARGE SCALE GENOMIC DNA]</scope>
    <source>
        <strain evidence="3 4">GDMCC 1.1288</strain>
    </source>
</reference>
<dbReference type="InterPro" id="IPR028098">
    <property type="entry name" value="Glyco_trans_4-like_N"/>
</dbReference>
<evidence type="ECO:0000313" key="3">
    <source>
        <dbReference type="EMBL" id="RFS23954.1"/>
    </source>
</evidence>
<proteinExistence type="predicted"/>
<dbReference type="AlphaFoldDB" id="A0A3E1YD60"/>
<protein>
    <submittedName>
        <fullName evidence="3">Glycosyltransferase</fullName>
    </submittedName>
</protein>
<dbReference type="PANTHER" id="PTHR12526:SF630">
    <property type="entry name" value="GLYCOSYLTRANSFERASE"/>
    <property type="match status" value="1"/>
</dbReference>
<dbReference type="Proteomes" id="UP000260644">
    <property type="component" value="Unassembled WGS sequence"/>
</dbReference>
<dbReference type="Pfam" id="PF13439">
    <property type="entry name" value="Glyco_transf_4"/>
    <property type="match status" value="1"/>
</dbReference>
<gene>
    <name evidence="3" type="ORF">DVR12_08710</name>
</gene>
<dbReference type="SUPFAM" id="SSF53756">
    <property type="entry name" value="UDP-Glycosyltransferase/glycogen phosphorylase"/>
    <property type="match status" value="1"/>
</dbReference>
<dbReference type="Gene3D" id="3.40.50.2000">
    <property type="entry name" value="Glycogen Phosphorylase B"/>
    <property type="match status" value="2"/>
</dbReference>
<accession>A0A3E1YD60</accession>
<organism evidence="3 4">
    <name type="scientific">Chitinophaga silvatica</name>
    <dbReference type="NCBI Taxonomy" id="2282649"/>
    <lineage>
        <taxon>Bacteria</taxon>
        <taxon>Pseudomonadati</taxon>
        <taxon>Bacteroidota</taxon>
        <taxon>Chitinophagia</taxon>
        <taxon>Chitinophagales</taxon>
        <taxon>Chitinophagaceae</taxon>
        <taxon>Chitinophaga</taxon>
    </lineage>
</organism>
<dbReference type="InterPro" id="IPR001296">
    <property type="entry name" value="Glyco_trans_1"/>
</dbReference>
<dbReference type="CDD" id="cd03801">
    <property type="entry name" value="GT4_PimA-like"/>
    <property type="match status" value="1"/>
</dbReference>
<dbReference type="RefSeq" id="WP_116975280.1">
    <property type="nucleotide sequence ID" value="NZ_QPMM01000003.1"/>
</dbReference>